<dbReference type="GO" id="GO:0000160">
    <property type="term" value="P:phosphorelay signal transduction system"/>
    <property type="evidence" value="ECO:0007669"/>
    <property type="project" value="InterPro"/>
</dbReference>
<evidence type="ECO:0000313" key="5">
    <source>
        <dbReference type="Proteomes" id="UP000028411"/>
    </source>
</evidence>
<dbReference type="Gene3D" id="3.40.50.2300">
    <property type="match status" value="1"/>
</dbReference>
<evidence type="ECO:0000259" key="3">
    <source>
        <dbReference type="PROSITE" id="PS50110"/>
    </source>
</evidence>
<gene>
    <name evidence="4" type="ORF">BV95_03925</name>
</gene>
<keyword evidence="1 2" id="KW-0597">Phosphoprotein</keyword>
<reference evidence="4 5" key="1">
    <citation type="submission" date="2014-02" db="EMBL/GenBank/DDBJ databases">
        <title>Whole genome sequence of Sphingobium chlorophenolicum NBRC 16172.</title>
        <authorList>
            <person name="Gan H.M."/>
            <person name="Gan H.Y."/>
            <person name="Chew T.H."/>
            <person name="Savka M.A."/>
        </authorList>
    </citation>
    <scope>NUCLEOTIDE SEQUENCE [LARGE SCALE GENOMIC DNA]</scope>
    <source>
        <strain evidence="4 5">NBRC 16172</strain>
    </source>
</reference>
<dbReference type="PATRIC" id="fig|46429.4.peg.3915"/>
<feature type="modified residue" description="4-aspartylphosphate" evidence="2">
    <location>
        <position position="59"/>
    </location>
</feature>
<dbReference type="Proteomes" id="UP000028411">
    <property type="component" value="Unassembled WGS sequence"/>
</dbReference>
<dbReference type="InterPro" id="IPR050595">
    <property type="entry name" value="Bact_response_regulator"/>
</dbReference>
<dbReference type="PROSITE" id="PS50110">
    <property type="entry name" value="RESPONSE_REGULATORY"/>
    <property type="match status" value="1"/>
</dbReference>
<name>A0A081R9B6_SPHCR</name>
<dbReference type="SUPFAM" id="SSF52172">
    <property type="entry name" value="CheY-like"/>
    <property type="match status" value="1"/>
</dbReference>
<dbReference type="AlphaFoldDB" id="A0A081R9B6"/>
<dbReference type="PANTHER" id="PTHR44591">
    <property type="entry name" value="STRESS RESPONSE REGULATOR PROTEIN 1"/>
    <property type="match status" value="1"/>
</dbReference>
<dbReference type="RefSeq" id="WP_037456028.1">
    <property type="nucleotide sequence ID" value="NZ_JFHR01000063.1"/>
</dbReference>
<organism evidence="4 5">
    <name type="scientific">Sphingobium chlorophenolicum</name>
    <dbReference type="NCBI Taxonomy" id="46429"/>
    <lineage>
        <taxon>Bacteria</taxon>
        <taxon>Pseudomonadati</taxon>
        <taxon>Pseudomonadota</taxon>
        <taxon>Alphaproteobacteria</taxon>
        <taxon>Sphingomonadales</taxon>
        <taxon>Sphingomonadaceae</taxon>
        <taxon>Sphingobium</taxon>
    </lineage>
</organism>
<dbReference type="PANTHER" id="PTHR44591:SF24">
    <property type="entry name" value="PROTEIN-GLUTAMATE METHYLESTERASE_PROTEIN-GLUTAMINE GLUTAMINASE 1"/>
    <property type="match status" value="1"/>
</dbReference>
<evidence type="ECO:0000256" key="2">
    <source>
        <dbReference type="PROSITE-ProRule" id="PRU00169"/>
    </source>
</evidence>
<feature type="domain" description="Response regulatory" evidence="3">
    <location>
        <begin position="9"/>
        <end position="119"/>
    </location>
</feature>
<dbReference type="EMBL" id="JFHR01000063">
    <property type="protein sequence ID" value="KEQ51789.1"/>
    <property type="molecule type" value="Genomic_DNA"/>
</dbReference>
<dbReference type="SMART" id="SM00448">
    <property type="entry name" value="REC"/>
    <property type="match status" value="1"/>
</dbReference>
<accession>A0A081R9B6</accession>
<dbReference type="InterPro" id="IPR011006">
    <property type="entry name" value="CheY-like_superfamily"/>
</dbReference>
<evidence type="ECO:0000313" key="4">
    <source>
        <dbReference type="EMBL" id="KEQ51789.1"/>
    </source>
</evidence>
<dbReference type="InterPro" id="IPR001789">
    <property type="entry name" value="Sig_transdc_resp-reg_receiver"/>
</dbReference>
<evidence type="ECO:0000256" key="1">
    <source>
        <dbReference type="ARBA" id="ARBA00022553"/>
    </source>
</evidence>
<comment type="caution">
    <text evidence="4">The sequence shown here is derived from an EMBL/GenBank/DDBJ whole genome shotgun (WGS) entry which is preliminary data.</text>
</comment>
<dbReference type="Pfam" id="PF00072">
    <property type="entry name" value="Response_reg"/>
    <property type="match status" value="1"/>
</dbReference>
<sequence>MSDDLKTKRILVIEDEYFIASDLARALVTAGAEVVGPAGDLATGLRLADSEEIDAAILDVNLDGAMSYPIADRLSQAQVPHLFLTGYDGWSLPATYRNIPCLPKPFAMPRLLALVGRLCGQQAQA</sequence>
<proteinExistence type="predicted"/>
<dbReference type="eggNOG" id="COG0784">
    <property type="taxonomic scope" value="Bacteria"/>
</dbReference>
<dbReference type="OrthoDB" id="582170at2"/>
<protein>
    <submittedName>
        <fullName evidence="4">Response regulator</fullName>
    </submittedName>
</protein>